<reference evidence="1 2" key="1">
    <citation type="journal article" date="2019" name="Sci. Rep.">
        <title>Orb-weaving spider Araneus ventricosus genome elucidates the spidroin gene catalogue.</title>
        <authorList>
            <person name="Kono N."/>
            <person name="Nakamura H."/>
            <person name="Ohtoshi R."/>
            <person name="Moran D.A.P."/>
            <person name="Shinohara A."/>
            <person name="Yoshida Y."/>
            <person name="Fujiwara M."/>
            <person name="Mori M."/>
            <person name="Tomita M."/>
            <person name="Arakawa K."/>
        </authorList>
    </citation>
    <scope>NUCLEOTIDE SEQUENCE [LARGE SCALE GENOMIC DNA]</scope>
</reference>
<keyword evidence="2" id="KW-1185">Reference proteome</keyword>
<name>A0A4Y2WXJ9_ARAVE</name>
<protein>
    <submittedName>
        <fullName evidence="1">Uncharacterized protein</fullName>
    </submittedName>
</protein>
<comment type="caution">
    <text evidence="1">The sequence shown here is derived from an EMBL/GenBank/DDBJ whole genome shotgun (WGS) entry which is preliminary data.</text>
</comment>
<organism evidence="1 2">
    <name type="scientific">Araneus ventricosus</name>
    <name type="common">Orbweaver spider</name>
    <name type="synonym">Epeira ventricosa</name>
    <dbReference type="NCBI Taxonomy" id="182803"/>
    <lineage>
        <taxon>Eukaryota</taxon>
        <taxon>Metazoa</taxon>
        <taxon>Ecdysozoa</taxon>
        <taxon>Arthropoda</taxon>
        <taxon>Chelicerata</taxon>
        <taxon>Arachnida</taxon>
        <taxon>Araneae</taxon>
        <taxon>Araneomorphae</taxon>
        <taxon>Entelegynae</taxon>
        <taxon>Araneoidea</taxon>
        <taxon>Araneidae</taxon>
        <taxon>Araneus</taxon>
    </lineage>
</organism>
<evidence type="ECO:0000313" key="2">
    <source>
        <dbReference type="Proteomes" id="UP000499080"/>
    </source>
</evidence>
<dbReference type="Proteomes" id="UP000499080">
    <property type="component" value="Unassembled WGS sequence"/>
</dbReference>
<gene>
    <name evidence="1" type="ORF">AVEN_90042_1</name>
</gene>
<accession>A0A4Y2WXJ9</accession>
<evidence type="ECO:0000313" key="1">
    <source>
        <dbReference type="EMBL" id="GBO42155.1"/>
    </source>
</evidence>
<dbReference type="EMBL" id="BGPR01068128">
    <property type="protein sequence ID" value="GBO42155.1"/>
    <property type="molecule type" value="Genomic_DNA"/>
</dbReference>
<feature type="non-terminal residue" evidence="1">
    <location>
        <position position="47"/>
    </location>
</feature>
<dbReference type="AlphaFoldDB" id="A0A4Y2WXJ9"/>
<sequence length="47" mass="5292">MDRPSSSGKADANASSSAPMQMQRRIFNLSGMIYLLRFNHLFNNNTT</sequence>
<proteinExistence type="predicted"/>